<feature type="domain" description="W2" evidence="8">
    <location>
        <begin position="950"/>
        <end position="1119"/>
    </location>
</feature>
<dbReference type="CDD" id="cd11559">
    <property type="entry name" value="W2_eIF4G1_like"/>
    <property type="match status" value="1"/>
</dbReference>
<feature type="domain" description="MI" evidence="9">
    <location>
        <begin position="760"/>
        <end position="882"/>
    </location>
</feature>
<sequence>MKEFNRKCESKEGGEMDAFLNKEQIPTPRSLFPAPEQSFLDLSPQLPESSVMLLQDDLVKEKHTKEQVTEKNQMDLRELGEKQVIDDNKGLKKDENLENNLGDKEDSSQEQFIDKNQFNYQKLSCENQVIENNVVNESVSEEETEKVPVVTEPLEPQIKLKYYYPADQWSPLNLEGKKQYDRAFLLQLQSEPISLKKPQGLPNLEVIKDRAIPFKQGDVRRPLNQGQSRSNHTDPFMPVYAGGAQQRNNQGGITGRRHSQQSRDKGKKIFTSSFSKDVKLHSSENAWKPSRKAEEPETHEEKNTQELYRKVQGILNRLTPQKFQTLVNQVKELPIDNKERLKGVMNLVFKKAVEEPNFSVPYANMCKTLAMMQVPAGDGSSQCVKFSKLLLTKCQQEFEKDINDEINKEGRLKQIEEAETAEKKNQLQEELDEEEAKAKRRSLGNIRFVGELFKLGMLTTPIMHTCIKKLLGQGDEDSLECLCRLLTTIGKELEREKNKLTATSMNSCFETMKTIVKENKTNSRIRFMLQDVIDLRQNNWVPRREDNNPKTIDQIHWEAEKEAQQQQLLLQQVHVPPQKRSDERERRKSRNNPPFSDEGWNTVTSRSKIDTNKLKQFAKGGQAEVENIQLGPGRSFYSWGKGSSGGTKAQIQETESRPPLPSNRFSALSATEQNYDSRRNTQRSAASSRESSQNRGGPAVRKTPSQSLAKYQEKAAAAVMCFLPGGGEGFLESKPVSQDQKERTEEPKMLLKGKDMSEDEIETRTKPLIDEFLHSCDFKEATHCFIELTSPTTVSYFISAAINQVLERSSQARLLVGQFLHDLVRSNIIPAEMYIKGLKSILENADDYAIDIPRIWEYLGELIGPMIQDGSIPLSFLKEAAEPCVASGTAGKLLSAVLHAAAGKLGSIKTGELWKKSGLQWTECLSCKQNVEKFIEENKLQFTVSETEPLPDAQLSIEQIKKKLDFLLQKQKASNEEILDWIEVHVGEERCKNSQFIRALTTAVVESAIEGEGNNCRFNNSAVSDRLSIFKKYLDNKEDLELQALYGLQALVNRLEHPKGLLLDMFNIFYDLDIISDEAYIRWEQSSDPAEQEGRGVALKSVVPFFTWLKEAEEESADSN</sequence>
<protein>
    <submittedName>
        <fullName evidence="11">Eukaryotic translation initiation factor 4 gamma 3-like isoform X1</fullName>
    </submittedName>
</protein>
<feature type="coiled-coil region" evidence="6">
    <location>
        <begin position="413"/>
        <end position="441"/>
    </location>
</feature>
<proteinExistence type="inferred from homology"/>
<dbReference type="InterPro" id="IPR003890">
    <property type="entry name" value="MIF4G-like_typ-3"/>
</dbReference>
<comment type="similarity">
    <text evidence="1">Belongs to the eukaryotic initiation factor 4G family.</text>
</comment>
<evidence type="ECO:0000313" key="11">
    <source>
        <dbReference type="RefSeq" id="XP_013781652.2"/>
    </source>
</evidence>
<dbReference type="InterPro" id="IPR003307">
    <property type="entry name" value="W2_domain"/>
</dbReference>
<dbReference type="SMART" id="SM00543">
    <property type="entry name" value="MIF4G"/>
    <property type="match status" value="1"/>
</dbReference>
<reference evidence="11" key="1">
    <citation type="submission" date="2025-08" db="UniProtKB">
        <authorList>
            <consortium name="RefSeq"/>
        </authorList>
    </citation>
    <scope>IDENTIFICATION</scope>
    <source>
        <tissue evidence="11">Muscle</tissue>
    </source>
</reference>
<dbReference type="Pfam" id="PF02020">
    <property type="entry name" value="W2"/>
    <property type="match status" value="1"/>
</dbReference>
<name>A0ABM1BGQ2_LIMPO</name>
<evidence type="ECO:0000256" key="5">
    <source>
        <dbReference type="ARBA" id="ARBA00022917"/>
    </source>
</evidence>
<gene>
    <name evidence="11" type="primary">LOC106465951</name>
</gene>
<evidence type="ECO:0000256" key="4">
    <source>
        <dbReference type="ARBA" id="ARBA00022845"/>
    </source>
</evidence>
<accession>A0ABM1BGQ2</accession>
<feature type="compositionally biased region" description="Basic and acidic residues" evidence="7">
    <location>
        <begin position="79"/>
        <end position="107"/>
    </location>
</feature>
<dbReference type="PANTHER" id="PTHR23253:SF78">
    <property type="entry name" value="EUKARYOTIC TRANSLATION INITIATION FACTOR 4G1, ISOFORM B-RELATED"/>
    <property type="match status" value="1"/>
</dbReference>
<feature type="compositionally biased region" description="Basic and acidic residues" evidence="7">
    <location>
        <begin position="291"/>
        <end position="305"/>
    </location>
</feature>
<dbReference type="InterPro" id="IPR016024">
    <property type="entry name" value="ARM-type_fold"/>
</dbReference>
<keyword evidence="10" id="KW-1185">Reference proteome</keyword>
<evidence type="ECO:0000256" key="3">
    <source>
        <dbReference type="ARBA" id="ARBA00022553"/>
    </source>
</evidence>
<keyword evidence="5" id="KW-0648">Protein biosynthesis</keyword>
<evidence type="ECO:0000256" key="7">
    <source>
        <dbReference type="SAM" id="MobiDB-lite"/>
    </source>
</evidence>
<keyword evidence="4" id="KW-0810">Translation regulation</keyword>
<feature type="compositionally biased region" description="Low complexity" evidence="7">
    <location>
        <begin position="682"/>
        <end position="693"/>
    </location>
</feature>
<dbReference type="SMART" id="SM00515">
    <property type="entry name" value="eIF5C"/>
    <property type="match status" value="1"/>
</dbReference>
<keyword evidence="3" id="KW-0597">Phosphoprotein</keyword>
<feature type="region of interest" description="Disordered" evidence="7">
    <location>
        <begin position="636"/>
        <end position="708"/>
    </location>
</feature>
<keyword evidence="2" id="KW-0396">Initiation factor</keyword>
<feature type="region of interest" description="Disordered" evidence="7">
    <location>
        <begin position="573"/>
        <end position="607"/>
    </location>
</feature>
<evidence type="ECO:0000259" key="9">
    <source>
        <dbReference type="PROSITE" id="PS51366"/>
    </source>
</evidence>
<dbReference type="PROSITE" id="PS51363">
    <property type="entry name" value="W2"/>
    <property type="match status" value="1"/>
</dbReference>
<dbReference type="Pfam" id="PF02847">
    <property type="entry name" value="MA3"/>
    <property type="match status" value="1"/>
</dbReference>
<evidence type="ECO:0000256" key="2">
    <source>
        <dbReference type="ARBA" id="ARBA00022540"/>
    </source>
</evidence>
<dbReference type="Gene3D" id="1.25.40.180">
    <property type="match status" value="3"/>
</dbReference>
<dbReference type="InterPro" id="IPR003891">
    <property type="entry name" value="Initiation_fac_eIF4g_MI"/>
</dbReference>
<dbReference type="PROSITE" id="PS51366">
    <property type="entry name" value="MI"/>
    <property type="match status" value="1"/>
</dbReference>
<keyword evidence="6" id="KW-0175">Coiled coil</keyword>
<dbReference type="Pfam" id="PF02854">
    <property type="entry name" value="MIF4G"/>
    <property type="match status" value="1"/>
</dbReference>
<feature type="compositionally biased region" description="Polar residues" evidence="7">
    <location>
        <begin position="663"/>
        <end position="674"/>
    </location>
</feature>
<evidence type="ECO:0000259" key="8">
    <source>
        <dbReference type="PROSITE" id="PS51363"/>
    </source>
</evidence>
<dbReference type="RefSeq" id="XP_013781652.2">
    <property type="nucleotide sequence ID" value="XM_013926198.2"/>
</dbReference>
<dbReference type="Proteomes" id="UP000694941">
    <property type="component" value="Unplaced"/>
</dbReference>
<dbReference type="GeneID" id="106465951"/>
<evidence type="ECO:0000313" key="10">
    <source>
        <dbReference type="Proteomes" id="UP000694941"/>
    </source>
</evidence>
<feature type="compositionally biased region" description="Basic residues" evidence="7">
    <location>
        <begin position="255"/>
        <end position="268"/>
    </location>
</feature>
<feature type="region of interest" description="Disordered" evidence="7">
    <location>
        <begin position="79"/>
        <end position="108"/>
    </location>
</feature>
<organism evidence="10 11">
    <name type="scientific">Limulus polyphemus</name>
    <name type="common">Atlantic horseshoe crab</name>
    <dbReference type="NCBI Taxonomy" id="6850"/>
    <lineage>
        <taxon>Eukaryota</taxon>
        <taxon>Metazoa</taxon>
        <taxon>Ecdysozoa</taxon>
        <taxon>Arthropoda</taxon>
        <taxon>Chelicerata</taxon>
        <taxon>Merostomata</taxon>
        <taxon>Xiphosura</taxon>
        <taxon>Limulidae</taxon>
        <taxon>Limulus</taxon>
    </lineage>
</organism>
<feature type="compositionally biased region" description="Low complexity" evidence="7">
    <location>
        <begin position="241"/>
        <end position="251"/>
    </location>
</feature>
<evidence type="ECO:0000256" key="6">
    <source>
        <dbReference type="SAM" id="Coils"/>
    </source>
</evidence>
<dbReference type="SMART" id="SM00544">
    <property type="entry name" value="MA3"/>
    <property type="match status" value="1"/>
</dbReference>
<dbReference type="SUPFAM" id="SSF48371">
    <property type="entry name" value="ARM repeat"/>
    <property type="match status" value="3"/>
</dbReference>
<feature type="region of interest" description="Disordered" evidence="7">
    <location>
        <begin position="220"/>
        <end position="305"/>
    </location>
</feature>
<dbReference type="PANTHER" id="PTHR23253">
    <property type="entry name" value="EUKARYOTIC TRANSLATION INITIATION FACTOR 4 GAMMA"/>
    <property type="match status" value="1"/>
</dbReference>
<evidence type="ECO:0000256" key="1">
    <source>
        <dbReference type="ARBA" id="ARBA00005775"/>
    </source>
</evidence>